<keyword evidence="2 5" id="KW-0396">Initiation factor</keyword>
<organism evidence="8 9">
    <name type="scientific">Dermatophagoides farinae</name>
    <name type="common">American house dust mite</name>
    <dbReference type="NCBI Taxonomy" id="6954"/>
    <lineage>
        <taxon>Eukaryota</taxon>
        <taxon>Metazoa</taxon>
        <taxon>Ecdysozoa</taxon>
        <taxon>Arthropoda</taxon>
        <taxon>Chelicerata</taxon>
        <taxon>Arachnida</taxon>
        <taxon>Acari</taxon>
        <taxon>Acariformes</taxon>
        <taxon>Sarcoptiformes</taxon>
        <taxon>Astigmata</taxon>
        <taxon>Psoroptidia</taxon>
        <taxon>Analgoidea</taxon>
        <taxon>Pyroglyphidae</taxon>
        <taxon>Dermatophagoidinae</taxon>
        <taxon>Dermatophagoides</taxon>
    </lineage>
</organism>
<dbReference type="GO" id="GO:0003723">
    <property type="term" value="F:RNA binding"/>
    <property type="evidence" value="ECO:0007669"/>
    <property type="project" value="UniProtKB-UniRule"/>
</dbReference>
<dbReference type="PROSITE" id="PS50102">
    <property type="entry name" value="RRM"/>
    <property type="match status" value="1"/>
</dbReference>
<feature type="domain" description="RRM" evidence="7">
    <location>
        <begin position="166"/>
        <end position="244"/>
    </location>
</feature>
<reference evidence="8" key="1">
    <citation type="submission" date="2013-05" db="EMBL/GenBank/DDBJ databases">
        <authorList>
            <person name="Yim A.K.Y."/>
            <person name="Chan T.F."/>
            <person name="Ji K.M."/>
            <person name="Liu X.Y."/>
            <person name="Zhou J.W."/>
            <person name="Li R.Q."/>
            <person name="Yang K.Y."/>
            <person name="Li J."/>
            <person name="Li M."/>
            <person name="Law P.T.W."/>
            <person name="Wu Y.L."/>
            <person name="Cai Z.L."/>
            <person name="Qin H."/>
            <person name="Bao Y."/>
            <person name="Leung R.K.K."/>
            <person name="Ng P.K.S."/>
            <person name="Zou J."/>
            <person name="Zhong X.J."/>
            <person name="Ran P.X."/>
            <person name="Zhong N.S."/>
            <person name="Liu Z.G."/>
            <person name="Tsui S.K.W."/>
        </authorList>
    </citation>
    <scope>NUCLEOTIDE SEQUENCE</scope>
    <source>
        <strain evidence="8">Derf</strain>
        <tissue evidence="8">Whole organism</tissue>
    </source>
</reference>
<dbReference type="PIRSF" id="PIRSF037949">
    <property type="entry name" value="Transl_init_eIF-3_RNA-bind"/>
    <property type="match status" value="1"/>
</dbReference>
<gene>
    <name evidence="8" type="primary">EIF3G</name>
    <name evidence="8" type="ORF">DERF_015834</name>
</gene>
<dbReference type="Proteomes" id="UP000790347">
    <property type="component" value="Unassembled WGS sequence"/>
</dbReference>
<comment type="function">
    <text evidence="5">RNA-binding component of the eukaryotic translation initiation factor 3 (eIF-3) complex, which is involved in protein synthesis of a specialized repertoire of mRNAs and, together with other initiation factors, stimulates binding of mRNA and methionyl-tRNAi to the 40S ribosome. The eIF-3 complex specifically targets and initiates translation of a subset of mRNAs involved in cell proliferation. This subunit can bind 18S rRNA.</text>
</comment>
<dbReference type="InterPro" id="IPR017334">
    <property type="entry name" value="eIF3_g"/>
</dbReference>
<dbReference type="EMBL" id="ASGP02000009">
    <property type="protein sequence ID" value="KAH9491097.1"/>
    <property type="molecule type" value="Genomic_DNA"/>
</dbReference>
<reference evidence="8" key="2">
    <citation type="journal article" date="2022" name="Res Sq">
        <title>Comparative Genomics Reveals Insights into the Divergent Evolution of Astigmatic Mites and Household Pest Adaptations.</title>
        <authorList>
            <person name="Xiong Q."/>
            <person name="Wan A.T.-Y."/>
            <person name="Liu X.-Y."/>
            <person name="Fung C.S.-H."/>
            <person name="Xiao X."/>
            <person name="Malainual N."/>
            <person name="Hou J."/>
            <person name="Wang L."/>
            <person name="Wang M."/>
            <person name="Yang K."/>
            <person name="Cui Y."/>
            <person name="Leung E."/>
            <person name="Nong W."/>
            <person name="Shin S.-K."/>
            <person name="Au S."/>
            <person name="Jeong K.Y."/>
            <person name="Chew F.T."/>
            <person name="Hui J."/>
            <person name="Leung T.F."/>
            <person name="Tungtrongchitr A."/>
            <person name="Zhong N."/>
            <person name="Liu Z."/>
            <person name="Tsui S."/>
        </authorList>
    </citation>
    <scope>NUCLEOTIDE SEQUENCE</scope>
    <source>
        <strain evidence="8">Derf</strain>
        <tissue evidence="8">Whole organism</tissue>
    </source>
</reference>
<keyword evidence="4 5" id="KW-0648">Protein biosynthesis</keyword>
<accession>A0A922KY64</accession>
<protein>
    <recommendedName>
        <fullName evidence="5">Eukaryotic translation initiation factor 3 subunit G</fullName>
        <shortName evidence="5">eIF3g</shortName>
    </recommendedName>
    <alternativeName>
        <fullName evidence="5">Eukaryotic translation initiation factor 3 RNA-binding subunit</fullName>
        <shortName evidence="5">eIF-3 RNA-binding subunit</shortName>
    </alternativeName>
    <alternativeName>
        <fullName evidence="5">Eukaryotic translation initiation factor 3 subunit 4</fullName>
    </alternativeName>
</protein>
<dbReference type="SUPFAM" id="SSF54928">
    <property type="entry name" value="RNA-binding domain, RBD"/>
    <property type="match status" value="1"/>
</dbReference>
<comment type="caution">
    <text evidence="8">The sequence shown here is derived from an EMBL/GenBank/DDBJ whole genome shotgun (WGS) entry which is preliminary data.</text>
</comment>
<dbReference type="AlphaFoldDB" id="A0A922KY64"/>
<evidence type="ECO:0000256" key="6">
    <source>
        <dbReference type="PROSITE-ProRule" id="PRU00176"/>
    </source>
</evidence>
<dbReference type="GO" id="GO:0003743">
    <property type="term" value="F:translation initiation factor activity"/>
    <property type="evidence" value="ECO:0007669"/>
    <property type="project" value="UniProtKB-UniRule"/>
</dbReference>
<dbReference type="InterPro" id="IPR035979">
    <property type="entry name" value="RBD_domain_sf"/>
</dbReference>
<dbReference type="SMART" id="SM00360">
    <property type="entry name" value="RRM"/>
    <property type="match status" value="1"/>
</dbReference>
<dbReference type="InterPro" id="IPR034240">
    <property type="entry name" value="eIF3G_RRM"/>
</dbReference>
<evidence type="ECO:0000313" key="8">
    <source>
        <dbReference type="EMBL" id="KAH9491097.1"/>
    </source>
</evidence>
<evidence type="ECO:0000313" key="9">
    <source>
        <dbReference type="Proteomes" id="UP000790347"/>
    </source>
</evidence>
<dbReference type="GO" id="GO:0001732">
    <property type="term" value="P:formation of cytoplasmic translation initiation complex"/>
    <property type="evidence" value="ECO:0007669"/>
    <property type="project" value="UniProtKB-UniRule"/>
</dbReference>
<keyword evidence="1 5" id="KW-0963">Cytoplasm</keyword>
<dbReference type="Pfam" id="PF12353">
    <property type="entry name" value="eIF3g"/>
    <property type="match status" value="1"/>
</dbReference>
<dbReference type="GO" id="GO:0033290">
    <property type="term" value="C:eukaryotic 48S preinitiation complex"/>
    <property type="evidence" value="ECO:0007669"/>
    <property type="project" value="UniProtKB-UniRule"/>
</dbReference>
<evidence type="ECO:0000256" key="2">
    <source>
        <dbReference type="ARBA" id="ARBA00022540"/>
    </source>
</evidence>
<keyword evidence="9" id="KW-1185">Reference proteome</keyword>
<dbReference type="CDD" id="cd12408">
    <property type="entry name" value="RRM_eIF3G_like"/>
    <property type="match status" value="1"/>
</dbReference>
<proteinExistence type="inferred from homology"/>
<comment type="subcellular location">
    <subcellularLocation>
        <location evidence="5">Cytoplasm</location>
    </subcellularLocation>
</comment>
<dbReference type="GO" id="GO:0016282">
    <property type="term" value="C:eukaryotic 43S preinitiation complex"/>
    <property type="evidence" value="ECO:0007669"/>
    <property type="project" value="UniProtKB-UniRule"/>
</dbReference>
<dbReference type="Pfam" id="PF00076">
    <property type="entry name" value="RRM_1"/>
    <property type="match status" value="1"/>
</dbReference>
<dbReference type="PANTHER" id="PTHR10352">
    <property type="entry name" value="EUKARYOTIC TRANSLATION INITIATION FACTOR 3 SUBUNIT G"/>
    <property type="match status" value="1"/>
</dbReference>
<dbReference type="InterPro" id="IPR012677">
    <property type="entry name" value="Nucleotide-bd_a/b_plait_sf"/>
</dbReference>
<evidence type="ECO:0000256" key="3">
    <source>
        <dbReference type="ARBA" id="ARBA00022884"/>
    </source>
</evidence>
<evidence type="ECO:0000259" key="7">
    <source>
        <dbReference type="PROSITE" id="PS50102"/>
    </source>
</evidence>
<dbReference type="GO" id="GO:0005852">
    <property type="term" value="C:eukaryotic translation initiation factor 3 complex"/>
    <property type="evidence" value="ECO:0007669"/>
    <property type="project" value="UniProtKB-UniRule"/>
</dbReference>
<dbReference type="InterPro" id="IPR024675">
    <property type="entry name" value="eIF3g_N"/>
</dbReference>
<evidence type="ECO:0000256" key="4">
    <source>
        <dbReference type="ARBA" id="ARBA00022917"/>
    </source>
</evidence>
<evidence type="ECO:0000256" key="5">
    <source>
        <dbReference type="HAMAP-Rule" id="MF_03006"/>
    </source>
</evidence>
<evidence type="ECO:0000256" key="1">
    <source>
        <dbReference type="ARBA" id="ARBA00022490"/>
    </source>
</evidence>
<name>A0A922KY64_DERFA</name>
<dbReference type="Gene3D" id="3.30.70.330">
    <property type="match status" value="1"/>
</dbReference>
<comment type="subunit">
    <text evidence="5">Component of the eukaryotic translation initiation factor 3 (eIF-3) complex.</text>
</comment>
<comment type="similarity">
    <text evidence="5">Belongs to the eIF-3 subunit G family.</text>
</comment>
<sequence length="246" mass="28460">MPSVDQSWAIQMDEDEDLDERHVEFDGDTKIVTEIRHQDGKRIQVKQYFRTEKRRVSINVGKRKTWHKFEIQMEFLTNKEDENAEKDLLQNLGKGLGNQNITCRYCGHNHWTIKCPFAFQMSALNKLTDNNEQAKADDRTRARPGMSLLRDGKRLDMGSRGKDEANTIRITNLPEETQDSDIRDLFKDFGRLTRIFLAKDKATGNSKGFAFVSFDTRENAARAIKTVNGHGYNNLILSVEWAKPNY</sequence>
<dbReference type="InterPro" id="IPR000504">
    <property type="entry name" value="RRM_dom"/>
</dbReference>
<keyword evidence="3 6" id="KW-0694">RNA-binding</keyword>
<dbReference type="HAMAP" id="MF_03006">
    <property type="entry name" value="eIF3g"/>
    <property type="match status" value="1"/>
</dbReference>